<comment type="similarity">
    <text evidence="6">Belongs to the peptidase M3B family.</text>
</comment>
<dbReference type="InterPro" id="IPR045090">
    <property type="entry name" value="Pept_M3A_M3B"/>
</dbReference>
<comment type="function">
    <text evidence="6">Has oligopeptidase activity and degrades a variety of small bioactive peptides.</text>
</comment>
<dbReference type="Pfam" id="PF01432">
    <property type="entry name" value="Peptidase_M3"/>
    <property type="match status" value="1"/>
</dbReference>
<keyword evidence="5 6" id="KW-0482">Metalloprotease</keyword>
<dbReference type="Pfam" id="PF08439">
    <property type="entry name" value="Peptidase_M3_N"/>
    <property type="match status" value="1"/>
</dbReference>
<evidence type="ECO:0000313" key="11">
    <source>
        <dbReference type="Proteomes" id="UP001595776"/>
    </source>
</evidence>
<evidence type="ECO:0000256" key="1">
    <source>
        <dbReference type="ARBA" id="ARBA00022670"/>
    </source>
</evidence>
<dbReference type="PANTHER" id="PTHR11804">
    <property type="entry name" value="PROTEASE M3 THIMET OLIGOPEPTIDASE-RELATED"/>
    <property type="match status" value="1"/>
</dbReference>
<dbReference type="Gene3D" id="1.20.140.70">
    <property type="entry name" value="Oligopeptidase f, N-terminal domain"/>
    <property type="match status" value="1"/>
</dbReference>
<dbReference type="PANTHER" id="PTHR11804:SF84">
    <property type="entry name" value="SACCHAROLYSIN"/>
    <property type="match status" value="1"/>
</dbReference>
<dbReference type="EMBL" id="JBHSCR010000002">
    <property type="protein sequence ID" value="MFC4346973.1"/>
    <property type="molecule type" value="Genomic_DNA"/>
</dbReference>
<reference evidence="11" key="1">
    <citation type="journal article" date="2019" name="Int. J. Syst. Evol. Microbiol.">
        <title>The Global Catalogue of Microorganisms (GCM) 10K type strain sequencing project: providing services to taxonomists for standard genome sequencing and annotation.</title>
        <authorList>
            <consortium name="The Broad Institute Genomics Platform"/>
            <consortium name="The Broad Institute Genome Sequencing Center for Infectious Disease"/>
            <person name="Wu L."/>
            <person name="Ma J."/>
        </authorList>
    </citation>
    <scope>NUCLEOTIDE SEQUENCE [LARGE SCALE GENOMIC DNA]</scope>
    <source>
        <strain evidence="11">CGMCC 1.15304</strain>
    </source>
</reference>
<dbReference type="EC" id="3.4.24.-" evidence="6"/>
<feature type="chain" id="PRO_5045691868" description="Oligopeptidase F" evidence="7">
    <location>
        <begin position="23"/>
        <end position="631"/>
    </location>
</feature>
<comment type="cofactor">
    <cofactor evidence="6">
        <name>Zn(2+)</name>
        <dbReference type="ChEBI" id="CHEBI:29105"/>
    </cofactor>
    <text evidence="6">Binds 1 zinc ion.</text>
</comment>
<organism evidence="10 11">
    <name type="scientific">Kordiimonas lipolytica</name>
    <dbReference type="NCBI Taxonomy" id="1662421"/>
    <lineage>
        <taxon>Bacteria</taxon>
        <taxon>Pseudomonadati</taxon>
        <taxon>Pseudomonadota</taxon>
        <taxon>Alphaproteobacteria</taxon>
        <taxon>Kordiimonadales</taxon>
        <taxon>Kordiimonadaceae</taxon>
        <taxon>Kordiimonas</taxon>
    </lineage>
</organism>
<keyword evidence="1 6" id="KW-0645">Protease</keyword>
<evidence type="ECO:0000259" key="9">
    <source>
        <dbReference type="Pfam" id="PF08439"/>
    </source>
</evidence>
<evidence type="ECO:0000256" key="4">
    <source>
        <dbReference type="ARBA" id="ARBA00022833"/>
    </source>
</evidence>
<dbReference type="NCBIfam" id="TIGR00181">
    <property type="entry name" value="pepF"/>
    <property type="match status" value="1"/>
</dbReference>
<keyword evidence="2 6" id="KW-0479">Metal-binding</keyword>
<keyword evidence="7" id="KW-0732">Signal</keyword>
<feature type="domain" description="Peptidase M3A/M3B catalytic" evidence="8">
    <location>
        <begin position="233"/>
        <end position="609"/>
    </location>
</feature>
<feature type="signal peptide" evidence="7">
    <location>
        <begin position="1"/>
        <end position="22"/>
    </location>
</feature>
<dbReference type="Gene3D" id="1.10.287.830">
    <property type="entry name" value="putative peptidase helix hairpin domain like"/>
    <property type="match status" value="1"/>
</dbReference>
<evidence type="ECO:0000256" key="6">
    <source>
        <dbReference type="RuleBase" id="RU368091"/>
    </source>
</evidence>
<comment type="caution">
    <text evidence="10">The sequence shown here is derived from an EMBL/GenBank/DDBJ whole genome shotgun (WGS) entry which is preliminary data.</text>
</comment>
<keyword evidence="4 6" id="KW-0862">Zinc</keyword>
<dbReference type="CDD" id="cd09608">
    <property type="entry name" value="M3B_PepF"/>
    <property type="match status" value="1"/>
</dbReference>
<accession>A0ABV8U709</accession>
<dbReference type="Gene3D" id="1.10.1370.20">
    <property type="entry name" value="Oligoendopeptidase f, C-terminal domain"/>
    <property type="match status" value="1"/>
</dbReference>
<dbReference type="InterPro" id="IPR004438">
    <property type="entry name" value="Peptidase_M3B"/>
</dbReference>
<dbReference type="RefSeq" id="WP_068147584.1">
    <property type="nucleotide sequence ID" value="NZ_JBHSCR010000002.1"/>
</dbReference>
<gene>
    <name evidence="10" type="primary">pepF</name>
    <name evidence="10" type="ORF">ACFO5Q_03865</name>
</gene>
<dbReference type="Proteomes" id="UP001595776">
    <property type="component" value="Unassembled WGS sequence"/>
</dbReference>
<name>A0ABV8U709_9PROT</name>
<dbReference type="InterPro" id="IPR013647">
    <property type="entry name" value="OligopepF_N_dom"/>
</dbReference>
<protein>
    <recommendedName>
        <fullName evidence="6">Oligopeptidase F</fullName>
        <ecNumber evidence="6">3.4.24.-</ecNumber>
    </recommendedName>
</protein>
<evidence type="ECO:0000256" key="3">
    <source>
        <dbReference type="ARBA" id="ARBA00022801"/>
    </source>
</evidence>
<dbReference type="InterPro" id="IPR001567">
    <property type="entry name" value="Pept_M3A_M3B_dom"/>
</dbReference>
<evidence type="ECO:0000313" key="10">
    <source>
        <dbReference type="EMBL" id="MFC4346973.1"/>
    </source>
</evidence>
<evidence type="ECO:0000259" key="8">
    <source>
        <dbReference type="Pfam" id="PF01432"/>
    </source>
</evidence>
<keyword evidence="3 6" id="KW-0378">Hydrolase</keyword>
<evidence type="ECO:0000256" key="5">
    <source>
        <dbReference type="ARBA" id="ARBA00023049"/>
    </source>
</evidence>
<dbReference type="InterPro" id="IPR042088">
    <property type="entry name" value="OligoPept_F_C"/>
</dbReference>
<evidence type="ECO:0000256" key="7">
    <source>
        <dbReference type="SAM" id="SignalP"/>
    </source>
</evidence>
<evidence type="ECO:0000256" key="2">
    <source>
        <dbReference type="ARBA" id="ARBA00022723"/>
    </source>
</evidence>
<feature type="domain" description="Oligopeptidase F N-terminal" evidence="9">
    <location>
        <begin position="139"/>
        <end position="206"/>
    </location>
</feature>
<sequence>MKITRKLRLPLAALMTSTAMLASVPSTLPVYATDMPQATVWDLTDLYANADSWEAERQQVLANMKELDAYRGRLGESATTLLAVSDKISALQKSALRLLVYATLSADEDLRVSETQERRSLAQSLFAEFSQATSFIAPELLEVGPQKIEGFIASEPGLAKHAFNIRDTLRQKDYTLSKEAEKVLANAGDVLSGPGQIYGLMANASIPWPSITLSNGEEVKLLNQSAYSKYRAVQNRDDRKAVFDAFWGTWKQYEAMLGATLGTHVKGHVFRAKSRGYENALASAVSGSNIPTDVYRTLVDAANDNLASMHRYLKLRQRLLGLEDLHYYDIYPEVTALDRTFSVDDAKEMTLVSLQPFGEKYLGHLKEGFKEDWMHVLPQPGKRPGAYMFGSAYDVHPYVLLNFNGGFEDVSTFSHEWGHAVHTLLSRENQPFENFSYTTFTAELASTTNEVLLQEYMLAKDLPDEERLYYIDRALEGIRGTFFRQTMFAEFELKIHEMQEAGEALSGAKMTALYLDLLKKYHGHDEGVMNIDDAYAIEWAYIPHFYRNFYVYQYATSISGGTAFAERMLAGDETATEDYIKVLEAGGSQYPYELLTASKVDLASKTPYETLINRMNRLMDEAENILDRMGK</sequence>
<proteinExistence type="inferred from homology"/>
<keyword evidence="11" id="KW-1185">Reference proteome</keyword>
<dbReference type="SUPFAM" id="SSF55486">
    <property type="entry name" value="Metalloproteases ('zincins'), catalytic domain"/>
    <property type="match status" value="1"/>
</dbReference>